<dbReference type="STRING" id="488538.SAR116_1032"/>
<dbReference type="GO" id="GO:0009253">
    <property type="term" value="P:peptidoglycan catabolic process"/>
    <property type="evidence" value="ECO:0007669"/>
    <property type="project" value="InterPro"/>
</dbReference>
<evidence type="ECO:0000259" key="4">
    <source>
        <dbReference type="SMART" id="SM00646"/>
    </source>
</evidence>
<proteinExistence type="predicted"/>
<name>D5BSM8_PUNMI</name>
<dbReference type="OrthoDB" id="9806267at2"/>
<organism evidence="5 6">
    <name type="scientific">Puniceispirillum marinum (strain IMCC1322)</name>
    <dbReference type="NCBI Taxonomy" id="488538"/>
    <lineage>
        <taxon>Bacteria</taxon>
        <taxon>Pseudomonadati</taxon>
        <taxon>Pseudomonadota</taxon>
        <taxon>Alphaproteobacteria</taxon>
        <taxon>Candidatus Puniceispirillales</taxon>
        <taxon>Candidatus Puniceispirillaceae</taxon>
        <taxon>Candidatus Puniceispirillum</taxon>
    </lineage>
</organism>
<dbReference type="Proteomes" id="UP000007460">
    <property type="component" value="Chromosome"/>
</dbReference>
<dbReference type="Pfam" id="PF11741">
    <property type="entry name" value="AMIN"/>
    <property type="match status" value="1"/>
</dbReference>
<gene>
    <name evidence="5" type="ordered locus">SAR116_1032</name>
</gene>
<dbReference type="Pfam" id="PF01520">
    <property type="entry name" value="Amidase_3"/>
    <property type="match status" value="1"/>
</dbReference>
<sequence length="471" mass="50904">MLASDFEICSSHAILSFIRPFLGRFVQYLHGLIPILRSVLGGVLALAIVLVSPAYAAGNNVTAIRLGDISIDGVKGLRLVIETKNPAKASMLLLEQPYRLVVDLDQTDWQASNLPRKGALSKPPARAYRFGMPKPDTGRLVIELTAPAAPQRIFRLPPTAGGHRLVIDMIDNGPTAFTLAARALAARPDMAAKALAKETSPANGVSTVPIKRTVTLPKAKPDNAGQLAPGEQIVAMAVPKRPPKKWVVFIDAGHGGKDPGAIGLAGTKEKDITLAAAIELARQLNATGRVKAILARKDDRFLKLRERIRLARAKKSDLFISLHADSAANKSAHGMSVFTLSETASDKEAAALARKENKADLIGGPDLGVEDSDVASELLRMFQRESMNQSTHFASDILSQIRDLRGGDRRGHRFAGFAVLKAPDMPSVLVEMGFLSNRKDEANLQSAKYRRLLCQRLTKAIISYLQKHGPK</sequence>
<evidence type="ECO:0000313" key="5">
    <source>
        <dbReference type="EMBL" id="ADE39275.1"/>
    </source>
</evidence>
<dbReference type="Gene3D" id="2.60.40.3500">
    <property type="match status" value="1"/>
</dbReference>
<dbReference type="AlphaFoldDB" id="D5BSM8"/>
<comment type="catalytic activity">
    <reaction evidence="1">
        <text>Hydrolyzes the link between N-acetylmuramoyl residues and L-amino acid residues in certain cell-wall glycopeptides.</text>
        <dbReference type="EC" id="3.5.1.28"/>
    </reaction>
</comment>
<dbReference type="EC" id="3.5.1.28" evidence="2"/>
<dbReference type="GO" id="GO:0030288">
    <property type="term" value="C:outer membrane-bounded periplasmic space"/>
    <property type="evidence" value="ECO:0007669"/>
    <property type="project" value="TreeGrafter"/>
</dbReference>
<feature type="domain" description="MurNAc-LAA" evidence="4">
    <location>
        <begin position="308"/>
        <end position="462"/>
    </location>
</feature>
<dbReference type="KEGG" id="apb:SAR116_1032"/>
<dbReference type="EMBL" id="CP001751">
    <property type="protein sequence ID" value="ADE39275.1"/>
    <property type="molecule type" value="Genomic_DNA"/>
</dbReference>
<dbReference type="SUPFAM" id="SSF53187">
    <property type="entry name" value="Zn-dependent exopeptidases"/>
    <property type="match status" value="1"/>
</dbReference>
<dbReference type="HOGENOM" id="CLU_014322_2_1_5"/>
<evidence type="ECO:0000256" key="1">
    <source>
        <dbReference type="ARBA" id="ARBA00001561"/>
    </source>
</evidence>
<dbReference type="InterPro" id="IPR050695">
    <property type="entry name" value="N-acetylmuramoyl_amidase_3"/>
</dbReference>
<dbReference type="eggNOG" id="COG0860">
    <property type="taxonomic scope" value="Bacteria"/>
</dbReference>
<dbReference type="InterPro" id="IPR002508">
    <property type="entry name" value="MurNAc-LAA_cat"/>
</dbReference>
<dbReference type="PANTHER" id="PTHR30404">
    <property type="entry name" value="N-ACETYLMURAMOYL-L-ALANINE AMIDASE"/>
    <property type="match status" value="1"/>
</dbReference>
<dbReference type="InterPro" id="IPR021731">
    <property type="entry name" value="AMIN_dom"/>
</dbReference>
<evidence type="ECO:0000256" key="3">
    <source>
        <dbReference type="ARBA" id="ARBA00022801"/>
    </source>
</evidence>
<accession>D5BSM8</accession>
<evidence type="ECO:0000313" key="6">
    <source>
        <dbReference type="Proteomes" id="UP000007460"/>
    </source>
</evidence>
<reference evidence="5 6" key="1">
    <citation type="journal article" date="2010" name="J. Bacteriol.">
        <title>Complete genome sequence of "Candidatus Puniceispirillum marinum" IMCC1322, a representative of the SAR116 clade in the Alphaproteobacteria.</title>
        <authorList>
            <person name="Oh H.M."/>
            <person name="Kwon K.K."/>
            <person name="Kang I."/>
            <person name="Kang S.G."/>
            <person name="Lee J.H."/>
            <person name="Kim S.J."/>
            <person name="Cho J.C."/>
        </authorList>
    </citation>
    <scope>NUCLEOTIDE SEQUENCE [LARGE SCALE GENOMIC DNA]</scope>
    <source>
        <strain evidence="5 6">IMCC1322</strain>
    </source>
</reference>
<keyword evidence="3 5" id="KW-0378">Hydrolase</keyword>
<dbReference type="CDD" id="cd02696">
    <property type="entry name" value="MurNAc-LAA"/>
    <property type="match status" value="1"/>
</dbReference>
<dbReference type="Gene3D" id="3.40.630.40">
    <property type="entry name" value="Zn-dependent exopeptidases"/>
    <property type="match status" value="1"/>
</dbReference>
<keyword evidence="6" id="KW-1185">Reference proteome</keyword>
<dbReference type="GO" id="GO:0008745">
    <property type="term" value="F:N-acetylmuramoyl-L-alanine amidase activity"/>
    <property type="evidence" value="ECO:0007669"/>
    <property type="project" value="UniProtKB-EC"/>
</dbReference>
<dbReference type="PANTHER" id="PTHR30404:SF0">
    <property type="entry name" value="N-ACETYLMURAMOYL-L-ALANINE AMIDASE AMIC"/>
    <property type="match status" value="1"/>
</dbReference>
<dbReference type="SMART" id="SM00646">
    <property type="entry name" value="Ami_3"/>
    <property type="match status" value="1"/>
</dbReference>
<evidence type="ECO:0000256" key="2">
    <source>
        <dbReference type="ARBA" id="ARBA00011901"/>
    </source>
</evidence>
<protein>
    <recommendedName>
        <fullName evidence="2">N-acetylmuramoyl-L-alanine amidase</fullName>
        <ecNumber evidence="2">3.5.1.28</ecNumber>
    </recommendedName>
</protein>